<reference evidence="9 10" key="1">
    <citation type="submission" date="2018-02" db="EMBL/GenBank/DDBJ databases">
        <title>Comparative analysis of genomes of three Brevibacillus laterosporus strains producers of potent antimicrobials isolated from silage.</title>
        <authorList>
            <person name="Kojic M."/>
            <person name="Miljkovic M."/>
            <person name="Studholme D."/>
            <person name="Filipic B."/>
        </authorList>
    </citation>
    <scope>NUCLEOTIDE SEQUENCE [LARGE SCALE GENOMIC DNA]</scope>
    <source>
        <strain evidence="9 10">BGSP11</strain>
    </source>
</reference>
<dbReference type="AlphaFoldDB" id="A0AAP8QAZ3"/>
<evidence type="ECO:0000256" key="7">
    <source>
        <dbReference type="SAM" id="Phobius"/>
    </source>
</evidence>
<evidence type="ECO:0000256" key="1">
    <source>
        <dbReference type="ARBA" id="ARBA00004651"/>
    </source>
</evidence>
<feature type="transmembrane region" description="Helical" evidence="7">
    <location>
        <begin position="261"/>
        <end position="282"/>
    </location>
</feature>
<evidence type="ECO:0000256" key="5">
    <source>
        <dbReference type="ARBA" id="ARBA00022989"/>
    </source>
</evidence>
<feature type="transmembrane region" description="Helical" evidence="7">
    <location>
        <begin position="227"/>
        <end position="249"/>
    </location>
</feature>
<keyword evidence="3" id="KW-1003">Cell membrane</keyword>
<keyword evidence="4 7" id="KW-0812">Transmembrane</keyword>
<evidence type="ECO:0000259" key="8">
    <source>
        <dbReference type="PROSITE" id="PS50850"/>
    </source>
</evidence>
<comment type="caution">
    <text evidence="9">The sequence shown here is derived from an EMBL/GenBank/DDBJ whole genome shotgun (WGS) entry which is preliminary data.</text>
</comment>
<dbReference type="GO" id="GO:0022857">
    <property type="term" value="F:transmembrane transporter activity"/>
    <property type="evidence" value="ECO:0007669"/>
    <property type="project" value="InterPro"/>
</dbReference>
<dbReference type="InterPro" id="IPR036259">
    <property type="entry name" value="MFS_trans_sf"/>
</dbReference>
<dbReference type="InterPro" id="IPR011701">
    <property type="entry name" value="MFS"/>
</dbReference>
<dbReference type="PANTHER" id="PTHR43266:SF9">
    <property type="entry name" value="PERMEASE, MAJOR FACILITATOR SUPERFAMILY-RELATED"/>
    <property type="match status" value="1"/>
</dbReference>
<evidence type="ECO:0000313" key="9">
    <source>
        <dbReference type="EMBL" id="PPA93819.1"/>
    </source>
</evidence>
<dbReference type="Pfam" id="PF07690">
    <property type="entry name" value="MFS_1"/>
    <property type="match status" value="1"/>
</dbReference>
<dbReference type="InterPro" id="IPR020846">
    <property type="entry name" value="MFS_dom"/>
</dbReference>
<evidence type="ECO:0000313" key="10">
    <source>
        <dbReference type="Proteomes" id="UP000239759"/>
    </source>
</evidence>
<dbReference type="PROSITE" id="PS50850">
    <property type="entry name" value="MFS"/>
    <property type="match status" value="1"/>
</dbReference>
<dbReference type="GO" id="GO:0005886">
    <property type="term" value="C:plasma membrane"/>
    <property type="evidence" value="ECO:0007669"/>
    <property type="project" value="UniProtKB-SubCell"/>
</dbReference>
<feature type="transmembrane region" description="Helical" evidence="7">
    <location>
        <begin position="362"/>
        <end position="381"/>
    </location>
</feature>
<dbReference type="CDD" id="cd06173">
    <property type="entry name" value="MFS_MefA_like"/>
    <property type="match status" value="1"/>
</dbReference>
<dbReference type="RefSeq" id="WP_104032523.1">
    <property type="nucleotide sequence ID" value="NZ_PRKQ01000020.1"/>
</dbReference>
<feature type="transmembrane region" description="Helical" evidence="7">
    <location>
        <begin position="77"/>
        <end position="95"/>
    </location>
</feature>
<proteinExistence type="predicted"/>
<evidence type="ECO:0000256" key="2">
    <source>
        <dbReference type="ARBA" id="ARBA00022448"/>
    </source>
</evidence>
<feature type="transmembrane region" description="Helical" evidence="7">
    <location>
        <begin position="291"/>
        <end position="311"/>
    </location>
</feature>
<gene>
    <name evidence="9" type="ORF">C4A77_16055</name>
</gene>
<keyword evidence="6 7" id="KW-0472">Membrane</keyword>
<keyword evidence="2" id="KW-0813">Transport</keyword>
<feature type="transmembrane region" description="Helical" evidence="7">
    <location>
        <begin position="107"/>
        <end position="125"/>
    </location>
</feature>
<feature type="transmembrane region" description="Helical" evidence="7">
    <location>
        <begin position="393"/>
        <end position="410"/>
    </location>
</feature>
<feature type="transmembrane region" description="Helical" evidence="7">
    <location>
        <begin position="146"/>
        <end position="165"/>
    </location>
</feature>
<evidence type="ECO:0000256" key="3">
    <source>
        <dbReference type="ARBA" id="ARBA00022475"/>
    </source>
</evidence>
<feature type="transmembrane region" description="Helical" evidence="7">
    <location>
        <begin position="323"/>
        <end position="350"/>
    </location>
</feature>
<organism evidence="9 10">
    <name type="scientific">Brevibacillus laterosporus</name>
    <name type="common">Bacillus laterosporus</name>
    <dbReference type="NCBI Taxonomy" id="1465"/>
    <lineage>
        <taxon>Bacteria</taxon>
        <taxon>Bacillati</taxon>
        <taxon>Bacillota</taxon>
        <taxon>Bacilli</taxon>
        <taxon>Bacillales</taxon>
        <taxon>Paenibacillaceae</taxon>
        <taxon>Brevibacillus</taxon>
    </lineage>
</organism>
<evidence type="ECO:0000256" key="4">
    <source>
        <dbReference type="ARBA" id="ARBA00022692"/>
    </source>
</evidence>
<dbReference type="PANTHER" id="PTHR43266">
    <property type="entry name" value="MACROLIDE-EFFLUX PROTEIN"/>
    <property type="match status" value="1"/>
</dbReference>
<accession>A0AAP8QAZ3</accession>
<keyword evidence="5 7" id="KW-1133">Transmembrane helix</keyword>
<feature type="transmembrane region" description="Helical" evidence="7">
    <location>
        <begin position="46"/>
        <end position="70"/>
    </location>
</feature>
<comment type="subcellular location">
    <subcellularLocation>
        <location evidence="1">Cell membrane</location>
        <topology evidence="1">Multi-pass membrane protein</topology>
    </subcellularLocation>
</comment>
<dbReference type="Proteomes" id="UP000239759">
    <property type="component" value="Unassembled WGS sequence"/>
</dbReference>
<evidence type="ECO:0000256" key="6">
    <source>
        <dbReference type="ARBA" id="ARBA00023136"/>
    </source>
</evidence>
<feature type="transmembrane region" description="Helical" evidence="7">
    <location>
        <begin position="12"/>
        <end position="34"/>
    </location>
</feature>
<feature type="domain" description="Major facilitator superfamily (MFS) profile" evidence="8">
    <location>
        <begin position="1"/>
        <end position="415"/>
    </location>
</feature>
<dbReference type="Gene3D" id="1.20.1250.20">
    <property type="entry name" value="MFS general substrate transporter like domains"/>
    <property type="match status" value="1"/>
</dbReference>
<dbReference type="SUPFAM" id="SSF103473">
    <property type="entry name" value="MFS general substrate transporter"/>
    <property type="match status" value="1"/>
</dbReference>
<name>A0AAP8QAZ3_BRELA</name>
<sequence>MGEMKSLFTNKNFTLLMIGQVISFTGSIIQRFALSLYVLGITGSGTLFATVLVMSLIPTILLGPIAGVFADRFSRRNIMIVLDILCAIIVGMMLLLSKNGMLDLPAIYLGVILLSVFTTFYEPAVQASIPSLVGEKQLLSANSLNSLFMTLANMTGPILAGILYGTLGLDALLLINGISFLFAAILEMFMVIPQTIREKSSNVIQEFKSDLKEGFKFVYKSQYLGKLIFATLIANVFISPIFTVGIAYITKMSLKMSDQMYGLSEGVIMAGSLMAPIALGLLTKKLTVKNAFVSMLLLSGIFLFATSGSILPSFTGIFPDATIPFWIFTTCGFGIMASITILAIVGMTMLQNDTPNEMLGRVMALVTSMTMAAIPLGQLMYGLLFDRFADSSYIPMLLSAIVSVILSLYIKVSLAGYKERDESAPQNPDSTSA</sequence>
<dbReference type="EMBL" id="PRKQ01000020">
    <property type="protein sequence ID" value="PPA93819.1"/>
    <property type="molecule type" value="Genomic_DNA"/>
</dbReference>
<feature type="transmembrane region" description="Helical" evidence="7">
    <location>
        <begin position="171"/>
        <end position="192"/>
    </location>
</feature>
<protein>
    <submittedName>
        <fullName evidence="9">MFS transporter</fullName>
    </submittedName>
</protein>